<evidence type="ECO:0000256" key="1">
    <source>
        <dbReference type="SAM" id="SignalP"/>
    </source>
</evidence>
<feature type="signal peptide" evidence="1">
    <location>
        <begin position="1"/>
        <end position="27"/>
    </location>
</feature>
<dbReference type="AlphaFoldDB" id="A0A553NN38"/>
<evidence type="ECO:0000313" key="2">
    <source>
        <dbReference type="EMBL" id="TRY66800.1"/>
    </source>
</evidence>
<protein>
    <submittedName>
        <fullName evidence="2">Uncharacterized protein</fullName>
    </submittedName>
</protein>
<feature type="chain" id="PRO_5022155589" evidence="1">
    <location>
        <begin position="28"/>
        <end position="235"/>
    </location>
</feature>
<keyword evidence="1" id="KW-0732">Signal</keyword>
<gene>
    <name evidence="2" type="ORF">DNTS_009589</name>
</gene>
<evidence type="ECO:0000313" key="3">
    <source>
        <dbReference type="Proteomes" id="UP000316079"/>
    </source>
</evidence>
<keyword evidence="3" id="KW-1185">Reference proteome</keyword>
<reference evidence="2 3" key="1">
    <citation type="journal article" date="2019" name="Sci. Data">
        <title>Hybrid genome assembly and annotation of Danionella translucida.</title>
        <authorList>
            <person name="Kadobianskyi M."/>
            <person name="Schulze L."/>
            <person name="Schuelke M."/>
            <person name="Judkewitz B."/>
        </authorList>
    </citation>
    <scope>NUCLEOTIDE SEQUENCE [LARGE SCALE GENOMIC DNA]</scope>
    <source>
        <strain evidence="2 3">Bolton</strain>
    </source>
</reference>
<dbReference type="Proteomes" id="UP000316079">
    <property type="component" value="Unassembled WGS sequence"/>
</dbReference>
<sequence length="235" mass="26546">MWSRMLGGLQGLPVGLLVASLKYLLSGSPSFCPFGISSDSTVSSKDRKWNPGELWTQADAVVMKGSQLHEEPQLLERSRWVKLVESRSCSEMIRGSSAVHVRASLIFGGFSSSIYPPSSPYECVRQELQALSHSPQPITELLETMRRMRRPHRQLLFKLLESLRHVDSHTSMVSDVRLNHETPAVTKAPFRTRGFCAPLMESVWEPLVRSTHTQQLKHTHIWHPGVRVNAHDALF</sequence>
<accession>A0A553NN38</accession>
<dbReference type="EMBL" id="SRMA01026823">
    <property type="protein sequence ID" value="TRY66800.1"/>
    <property type="molecule type" value="Genomic_DNA"/>
</dbReference>
<proteinExistence type="predicted"/>
<name>A0A553NN38_9TELE</name>
<comment type="caution">
    <text evidence="2">The sequence shown here is derived from an EMBL/GenBank/DDBJ whole genome shotgun (WGS) entry which is preliminary data.</text>
</comment>
<organism evidence="2 3">
    <name type="scientific">Danionella cerebrum</name>
    <dbReference type="NCBI Taxonomy" id="2873325"/>
    <lineage>
        <taxon>Eukaryota</taxon>
        <taxon>Metazoa</taxon>
        <taxon>Chordata</taxon>
        <taxon>Craniata</taxon>
        <taxon>Vertebrata</taxon>
        <taxon>Euteleostomi</taxon>
        <taxon>Actinopterygii</taxon>
        <taxon>Neopterygii</taxon>
        <taxon>Teleostei</taxon>
        <taxon>Ostariophysi</taxon>
        <taxon>Cypriniformes</taxon>
        <taxon>Danionidae</taxon>
        <taxon>Danioninae</taxon>
        <taxon>Danionella</taxon>
    </lineage>
</organism>